<sequence>MPEEKMIEEEKGETVVKIFEKIDLKTWKEYTISPDELLKKNQPYGSNPTFIFVSRKQFKDKSRRTQLSSIYNIPPCFWTDACQRLQGYFGCEDRYNDANEVVVGHATWFHFEVKYVNKEEASKDKEVSKSGEVSKSEEVIKSEEVNQSRKARKADKSEEANKSKVLKLPEYNWLRMAFFVSWMHPDQTVVICFEVPEMLQEHLFDTLRTDAPIQADWNDPYSVHLVIVEAVVDCYNTAVWNLRDAIRRFEEDRRKARDESPEKTDEPDFTVLHELARHTLHKMETLGVAVETLSSMTDQQQAFHQDVILGSFDGPGRRMDRQRERRALSELYGPASDGQSLDDSGGGALPATTAAACDRGKIVEVKRTRQHLLFQLRMLKSLEARAKANDGRIRNEITLAFNIVAQRDSRANAAINVSTRSDSVTMKAIAVLTMFFLPSMFVSAYQAIFSMSFFNFSEGIGRMSSEFWIYLVITVPLTLFTLAVFYVYERWQQRSNLQHLRWLLPSAIYDRNAHGRGRGRGRGRGQNDSPV</sequence>
<dbReference type="Gene3D" id="1.20.58.340">
    <property type="entry name" value="Magnesium transport protein CorA, transmembrane region"/>
    <property type="match status" value="1"/>
</dbReference>
<proteinExistence type="predicted"/>
<name>A0A232M673_9EURO</name>
<dbReference type="OrthoDB" id="5207033at2759"/>
<feature type="transmembrane region" description="Helical" evidence="1">
    <location>
        <begin position="428"/>
        <end position="448"/>
    </location>
</feature>
<accession>A0A232M673</accession>
<protein>
    <submittedName>
        <fullName evidence="2">Uncharacterized protein</fullName>
    </submittedName>
</protein>
<keyword evidence="1" id="KW-0812">Transmembrane</keyword>
<dbReference type="AlphaFoldDB" id="A0A232M673"/>
<gene>
    <name evidence="2" type="ORF">Egran_00354</name>
</gene>
<keyword evidence="3" id="KW-1185">Reference proteome</keyword>
<evidence type="ECO:0000313" key="2">
    <source>
        <dbReference type="EMBL" id="OXV11886.1"/>
    </source>
</evidence>
<comment type="caution">
    <text evidence="2">The sequence shown here is derived from an EMBL/GenBank/DDBJ whole genome shotgun (WGS) entry which is preliminary data.</text>
</comment>
<dbReference type="EMBL" id="NPHW01002240">
    <property type="protein sequence ID" value="OXV11886.1"/>
    <property type="molecule type" value="Genomic_DNA"/>
</dbReference>
<feature type="transmembrane region" description="Helical" evidence="1">
    <location>
        <begin position="468"/>
        <end position="488"/>
    </location>
</feature>
<evidence type="ECO:0000313" key="3">
    <source>
        <dbReference type="Proteomes" id="UP000243515"/>
    </source>
</evidence>
<keyword evidence="1" id="KW-1133">Transmembrane helix</keyword>
<reference evidence="2 3" key="1">
    <citation type="journal article" date="2015" name="Environ. Microbiol.">
        <title>Metagenome sequence of Elaphomyces granulatus from sporocarp tissue reveals Ascomycota ectomycorrhizal fingerprints of genome expansion and a Proteobacteria-rich microbiome.</title>
        <authorList>
            <person name="Quandt C.A."/>
            <person name="Kohler A."/>
            <person name="Hesse C.N."/>
            <person name="Sharpton T.J."/>
            <person name="Martin F."/>
            <person name="Spatafora J.W."/>
        </authorList>
    </citation>
    <scope>NUCLEOTIDE SEQUENCE [LARGE SCALE GENOMIC DNA]</scope>
    <source>
        <strain evidence="2 3">OSC145934</strain>
    </source>
</reference>
<dbReference type="Proteomes" id="UP000243515">
    <property type="component" value="Unassembled WGS sequence"/>
</dbReference>
<organism evidence="2 3">
    <name type="scientific">Elaphomyces granulatus</name>
    <dbReference type="NCBI Taxonomy" id="519963"/>
    <lineage>
        <taxon>Eukaryota</taxon>
        <taxon>Fungi</taxon>
        <taxon>Dikarya</taxon>
        <taxon>Ascomycota</taxon>
        <taxon>Pezizomycotina</taxon>
        <taxon>Eurotiomycetes</taxon>
        <taxon>Eurotiomycetidae</taxon>
        <taxon>Eurotiales</taxon>
        <taxon>Elaphomycetaceae</taxon>
        <taxon>Elaphomyces</taxon>
    </lineage>
</organism>
<evidence type="ECO:0000256" key="1">
    <source>
        <dbReference type="SAM" id="Phobius"/>
    </source>
</evidence>
<keyword evidence="1" id="KW-0472">Membrane</keyword>